<reference evidence="2" key="1">
    <citation type="submission" date="2016-11" db="UniProtKB">
        <authorList>
            <consortium name="WormBaseParasite"/>
        </authorList>
    </citation>
    <scope>IDENTIFICATION</scope>
</reference>
<proteinExistence type="predicted"/>
<evidence type="ECO:0000313" key="2">
    <source>
        <dbReference type="WBParaSite" id="L893_g15628.t1"/>
    </source>
</evidence>
<dbReference type="AlphaFoldDB" id="A0A1I7YEQ0"/>
<name>A0A1I7YEQ0_9BILA</name>
<dbReference type="Proteomes" id="UP000095287">
    <property type="component" value="Unplaced"/>
</dbReference>
<accession>A0A1I7YEQ0</accession>
<dbReference type="WBParaSite" id="L893_g15628.t1">
    <property type="protein sequence ID" value="L893_g15628.t1"/>
    <property type="gene ID" value="L893_g15628"/>
</dbReference>
<protein>
    <submittedName>
        <fullName evidence="2">Transposase</fullName>
    </submittedName>
</protein>
<organism evidence="1 2">
    <name type="scientific">Steinernema glaseri</name>
    <dbReference type="NCBI Taxonomy" id="37863"/>
    <lineage>
        <taxon>Eukaryota</taxon>
        <taxon>Metazoa</taxon>
        <taxon>Ecdysozoa</taxon>
        <taxon>Nematoda</taxon>
        <taxon>Chromadorea</taxon>
        <taxon>Rhabditida</taxon>
        <taxon>Tylenchina</taxon>
        <taxon>Panagrolaimomorpha</taxon>
        <taxon>Strongyloidoidea</taxon>
        <taxon>Steinernematidae</taxon>
        <taxon>Steinernema</taxon>
    </lineage>
</organism>
<keyword evidence="1" id="KW-1185">Reference proteome</keyword>
<sequence>MNGKSVPLFPIFELPQDGSLLCGYRREMAMYGTLIYVIEESGFHIPLYKVRPSGNQSIERSRIAILAAKVIHSQDKIEMLLEVVYETLGTAISTRQSMTHLAAEYTGHLAPIALKIFKWSSGWHILGSNMR</sequence>
<evidence type="ECO:0000313" key="1">
    <source>
        <dbReference type="Proteomes" id="UP000095287"/>
    </source>
</evidence>